<organism evidence="3 4">
    <name type="scientific">Arsenicicoccus piscis</name>
    <dbReference type="NCBI Taxonomy" id="673954"/>
    <lineage>
        <taxon>Bacteria</taxon>
        <taxon>Bacillati</taxon>
        <taxon>Actinomycetota</taxon>
        <taxon>Actinomycetes</taxon>
        <taxon>Micrococcales</taxon>
        <taxon>Intrasporangiaceae</taxon>
        <taxon>Arsenicicoccus</taxon>
    </lineage>
</organism>
<feature type="region of interest" description="Disordered" evidence="1">
    <location>
        <begin position="52"/>
        <end position="108"/>
    </location>
</feature>
<feature type="compositionally biased region" description="Basic residues" evidence="1">
    <location>
        <begin position="57"/>
        <end position="69"/>
    </location>
</feature>
<reference evidence="4" key="1">
    <citation type="journal article" date="2019" name="Int. J. Syst. Evol. Microbiol.">
        <title>The Global Catalogue of Microorganisms (GCM) 10K type strain sequencing project: providing services to taxonomists for standard genome sequencing and annotation.</title>
        <authorList>
            <consortium name="The Broad Institute Genomics Platform"/>
            <consortium name="The Broad Institute Genome Sequencing Center for Infectious Disease"/>
            <person name="Wu L."/>
            <person name="Ma J."/>
        </authorList>
    </citation>
    <scope>NUCLEOTIDE SEQUENCE [LARGE SCALE GENOMIC DNA]</scope>
    <source>
        <strain evidence="4">NBRC 105830</strain>
    </source>
</reference>
<gene>
    <name evidence="3" type="ORF">GCM10025862_22340</name>
</gene>
<dbReference type="InterPro" id="IPR018711">
    <property type="entry name" value="NAGPA"/>
</dbReference>
<evidence type="ECO:0000313" key="3">
    <source>
        <dbReference type="EMBL" id="GMA20213.1"/>
    </source>
</evidence>
<comment type="caution">
    <text evidence="3">The sequence shown here is derived from an EMBL/GenBank/DDBJ whole genome shotgun (WGS) entry which is preliminary data.</text>
</comment>
<feature type="domain" description="Phosphodiester glycosidase" evidence="2">
    <location>
        <begin position="2"/>
        <end position="58"/>
    </location>
</feature>
<accession>A0ABQ6HRC8</accession>
<dbReference type="EMBL" id="BSUJ01000001">
    <property type="protein sequence ID" value="GMA20213.1"/>
    <property type="molecule type" value="Genomic_DNA"/>
</dbReference>
<evidence type="ECO:0000256" key="1">
    <source>
        <dbReference type="SAM" id="MobiDB-lite"/>
    </source>
</evidence>
<keyword evidence="4" id="KW-1185">Reference proteome</keyword>
<evidence type="ECO:0000313" key="4">
    <source>
        <dbReference type="Proteomes" id="UP001157109"/>
    </source>
</evidence>
<name>A0ABQ6HRC8_9MICO</name>
<proteinExistence type="predicted"/>
<dbReference type="Pfam" id="PF09992">
    <property type="entry name" value="NAGPA"/>
    <property type="match status" value="1"/>
</dbReference>
<dbReference type="RefSeq" id="WP_420914167.1">
    <property type="nucleotide sequence ID" value="NZ_BSUJ01000001.1"/>
</dbReference>
<dbReference type="Proteomes" id="UP001157109">
    <property type="component" value="Unassembled WGS sequence"/>
</dbReference>
<protein>
    <recommendedName>
        <fullName evidence="2">Phosphodiester glycosidase domain-containing protein</fullName>
    </recommendedName>
</protein>
<sequence>MRDGRIHITQKADGMNQTTNPSFDYGWVLQRNPRTFAGEDAAGRTMLVTVDGDGARRHPRHAPLRRHRGASGGRRDLRALTGGSRCVGQTAPETGEDPLGGHTWAHLR</sequence>
<evidence type="ECO:0000259" key="2">
    <source>
        <dbReference type="Pfam" id="PF09992"/>
    </source>
</evidence>